<feature type="region of interest" description="Disordered" evidence="1">
    <location>
        <begin position="250"/>
        <end position="274"/>
    </location>
</feature>
<feature type="compositionally biased region" description="Basic and acidic residues" evidence="1">
    <location>
        <begin position="1"/>
        <end position="16"/>
    </location>
</feature>
<feature type="region of interest" description="Disordered" evidence="1">
    <location>
        <begin position="1"/>
        <end position="32"/>
    </location>
</feature>
<accession>A0A6A5Y0U1</accession>
<dbReference type="EMBL" id="ML978068">
    <property type="protein sequence ID" value="KAF2018174.1"/>
    <property type="molecule type" value="Genomic_DNA"/>
</dbReference>
<organism evidence="2 3">
    <name type="scientific">Aaosphaeria arxii CBS 175.79</name>
    <dbReference type="NCBI Taxonomy" id="1450172"/>
    <lineage>
        <taxon>Eukaryota</taxon>
        <taxon>Fungi</taxon>
        <taxon>Dikarya</taxon>
        <taxon>Ascomycota</taxon>
        <taxon>Pezizomycotina</taxon>
        <taxon>Dothideomycetes</taxon>
        <taxon>Pleosporomycetidae</taxon>
        <taxon>Pleosporales</taxon>
        <taxon>Pleosporales incertae sedis</taxon>
        <taxon>Aaosphaeria</taxon>
    </lineage>
</organism>
<keyword evidence="3" id="KW-1185">Reference proteome</keyword>
<sequence>MSVEVPAHHIAKESKMQKSKQRSKKETVSAGAVFKAIGKTQSKHPRARKTITGIATRTVDIPKPQDDRARVVKRNPGKVTQLFEQAKGSEKHPLVVAFKDATKTYKTTLRENATVQIDETFDRLIQALTATATKIPDSKPIAAASKTAPEPSLTDRIQREREELSRPLGDVTFTKARVNHDGKTETGLVRIGAATGIFEEHSAKAEARLQELQKRWERIVGEIWKCGVQVLGRDEMKNMLLLDMGSDDLGPNDTQGEEPLFVSQDSAKSKRRVTTKEPLPDFISRPSSFSVPLRALEGVSSEVVNDLRSEVSELGESHAADLEQQIDDYQDWWRHKHAQFLSILND</sequence>
<protein>
    <submittedName>
        <fullName evidence="2">Uncharacterized protein</fullName>
    </submittedName>
</protein>
<proteinExistence type="predicted"/>
<evidence type="ECO:0000256" key="1">
    <source>
        <dbReference type="SAM" id="MobiDB-lite"/>
    </source>
</evidence>
<gene>
    <name evidence="2" type="ORF">BU24DRAFT_491192</name>
</gene>
<dbReference type="RefSeq" id="XP_033386513.1">
    <property type="nucleotide sequence ID" value="XM_033533768.1"/>
</dbReference>
<dbReference type="AlphaFoldDB" id="A0A6A5Y0U1"/>
<dbReference type="Proteomes" id="UP000799778">
    <property type="component" value="Unassembled WGS sequence"/>
</dbReference>
<name>A0A6A5Y0U1_9PLEO</name>
<evidence type="ECO:0000313" key="3">
    <source>
        <dbReference type="Proteomes" id="UP000799778"/>
    </source>
</evidence>
<reference evidence="2" key="1">
    <citation type="journal article" date="2020" name="Stud. Mycol.">
        <title>101 Dothideomycetes genomes: a test case for predicting lifestyles and emergence of pathogens.</title>
        <authorList>
            <person name="Haridas S."/>
            <person name="Albert R."/>
            <person name="Binder M."/>
            <person name="Bloem J."/>
            <person name="Labutti K."/>
            <person name="Salamov A."/>
            <person name="Andreopoulos B."/>
            <person name="Baker S."/>
            <person name="Barry K."/>
            <person name="Bills G."/>
            <person name="Bluhm B."/>
            <person name="Cannon C."/>
            <person name="Castanera R."/>
            <person name="Culley D."/>
            <person name="Daum C."/>
            <person name="Ezra D."/>
            <person name="Gonzalez J."/>
            <person name="Henrissat B."/>
            <person name="Kuo A."/>
            <person name="Liang C."/>
            <person name="Lipzen A."/>
            <person name="Lutzoni F."/>
            <person name="Magnuson J."/>
            <person name="Mondo S."/>
            <person name="Nolan M."/>
            <person name="Ohm R."/>
            <person name="Pangilinan J."/>
            <person name="Park H.-J."/>
            <person name="Ramirez L."/>
            <person name="Alfaro M."/>
            <person name="Sun H."/>
            <person name="Tritt A."/>
            <person name="Yoshinaga Y."/>
            <person name="Zwiers L.-H."/>
            <person name="Turgeon B."/>
            <person name="Goodwin S."/>
            <person name="Spatafora J."/>
            <person name="Crous P."/>
            <person name="Grigoriev I."/>
        </authorList>
    </citation>
    <scope>NUCLEOTIDE SEQUENCE</scope>
    <source>
        <strain evidence="2">CBS 175.79</strain>
    </source>
</reference>
<evidence type="ECO:0000313" key="2">
    <source>
        <dbReference type="EMBL" id="KAF2018174.1"/>
    </source>
</evidence>
<dbReference type="GeneID" id="54291165"/>
<dbReference type="OrthoDB" id="3777651at2759"/>